<accession>A0A2P4Z8R8</accession>
<evidence type="ECO:0000256" key="6">
    <source>
        <dbReference type="SAM" id="Phobius"/>
    </source>
</evidence>
<comment type="subcellular location">
    <subcellularLocation>
        <location evidence="1">Nucleus</location>
    </subcellularLocation>
</comment>
<dbReference type="PANTHER" id="PTHR31845">
    <property type="entry name" value="FINGER DOMAIN PROTEIN, PUTATIVE-RELATED"/>
    <property type="match status" value="1"/>
</dbReference>
<dbReference type="AlphaFoldDB" id="A0A2P4Z8R8"/>
<dbReference type="Proteomes" id="UP000054821">
    <property type="component" value="Unassembled WGS sequence"/>
</dbReference>
<dbReference type="InterPro" id="IPR051089">
    <property type="entry name" value="prtT"/>
</dbReference>
<dbReference type="EMBL" id="JPDN02000063">
    <property type="protein sequence ID" value="PON20683.1"/>
    <property type="molecule type" value="Genomic_DNA"/>
</dbReference>
<keyword evidence="8" id="KW-1185">Reference proteome</keyword>
<keyword evidence="2" id="KW-0805">Transcription regulation</keyword>
<evidence type="ECO:0000256" key="3">
    <source>
        <dbReference type="ARBA" id="ARBA00023125"/>
    </source>
</evidence>
<keyword evidence="5" id="KW-0539">Nucleus</keyword>
<keyword evidence="6" id="KW-1133">Transmembrane helix</keyword>
<name>A0A2P4Z8R8_9HYPO</name>
<evidence type="ECO:0000256" key="5">
    <source>
        <dbReference type="ARBA" id="ARBA00023242"/>
    </source>
</evidence>
<keyword evidence="4" id="KW-0804">Transcription</keyword>
<keyword evidence="6" id="KW-0472">Membrane</keyword>
<keyword evidence="6" id="KW-0812">Transmembrane</keyword>
<dbReference type="GO" id="GO:0000976">
    <property type="term" value="F:transcription cis-regulatory region binding"/>
    <property type="evidence" value="ECO:0007669"/>
    <property type="project" value="TreeGrafter"/>
</dbReference>
<sequence>HVDTFRLHRCSRLAKECIAAPAGRRTNLGQSSTQAGCSKTAKIEQKLDSLVAMLQSRALLALAQKESLFIYGSITGGETNQKLTTNMEDALSCAPATNNLFSSPTSLHAPTRDPESVCISQNERDATSLSEQDAEDALDFFRSRILPAFPFMHISASLTAQAVCKTYPSLWLCIISITRKSLAKKRVLGDMIRKSLAQGILVDEKRNLDLLLACISYMGWSVSLVPLEPVHHHMKEEPRLTTWVRLATTIILDLQLNQSPPADEAREAQANSSAEKRRAVLGRYLISSVSVDVCNFQTSKILFSWTPYMEDCLQDLAHAPQWIGDKILVSQIKFLFIGSLIRYHVLYVRNRNLGLLFRSQWRCVATCKKFIQICLRISNKTVCRMNKMTLLFLFCATFRLLLTLDILLLYLYSVKLLVDEIEFNSYVPDAGNININASASPRTQMQRLQCLHRCLGSVYAWCSTFFSMPSDSYFELPFAVVFYQLSRILKMLLNLTFLCEPGRDCNEVRAKVDLFDAIDKCRSGLDRVQNLLDGDDGVEGLSVKKVHVSRALRLNKSTVQAEFLSRQRRASGCAGADEGQYSLPEIFYGNVGNPLNIFLDDQWTSEAWENIEVGEGWVIASG</sequence>
<proteinExistence type="predicted"/>
<dbReference type="RefSeq" id="XP_024404454.1">
    <property type="nucleotide sequence ID" value="XM_024550802.1"/>
</dbReference>
<evidence type="ECO:0000313" key="7">
    <source>
        <dbReference type="EMBL" id="PON20683.1"/>
    </source>
</evidence>
<dbReference type="GO" id="GO:0000981">
    <property type="term" value="F:DNA-binding transcription factor activity, RNA polymerase II-specific"/>
    <property type="evidence" value="ECO:0007669"/>
    <property type="project" value="TreeGrafter"/>
</dbReference>
<reference evidence="7 8" key="1">
    <citation type="journal article" date="2016" name="Genome Announc.">
        <title>Draft Whole-Genome Sequence of Trichoderma gamsii T6085, a Promising Biocontrol Agent of Fusarium Head Blight on Wheat.</title>
        <authorList>
            <person name="Baroncelli R."/>
            <person name="Zapparata A."/>
            <person name="Piaggeschi G."/>
            <person name="Sarrocco S."/>
            <person name="Vannacci G."/>
        </authorList>
    </citation>
    <scope>NUCLEOTIDE SEQUENCE [LARGE SCALE GENOMIC DNA]</scope>
    <source>
        <strain evidence="7 8">T6085</strain>
    </source>
</reference>
<organism evidence="7 8">
    <name type="scientific">Trichoderma gamsii</name>
    <dbReference type="NCBI Taxonomy" id="398673"/>
    <lineage>
        <taxon>Eukaryota</taxon>
        <taxon>Fungi</taxon>
        <taxon>Dikarya</taxon>
        <taxon>Ascomycota</taxon>
        <taxon>Pezizomycotina</taxon>
        <taxon>Sordariomycetes</taxon>
        <taxon>Hypocreomycetidae</taxon>
        <taxon>Hypocreales</taxon>
        <taxon>Hypocreaceae</taxon>
        <taxon>Trichoderma</taxon>
    </lineage>
</organism>
<dbReference type="PANTHER" id="PTHR31845:SF32">
    <property type="entry name" value="MISCELLANEOUS ZN(II)2CYS6 TRANSCRIPTION FACTOR (EUROFUNG)-RELATED"/>
    <property type="match status" value="1"/>
</dbReference>
<dbReference type="STRING" id="398673.A0A2P4Z8R8"/>
<gene>
    <name evidence="7" type="ORF">TGAM01_v210468</name>
</gene>
<dbReference type="GeneID" id="36347907"/>
<dbReference type="GO" id="GO:0005634">
    <property type="term" value="C:nucleus"/>
    <property type="evidence" value="ECO:0007669"/>
    <property type="project" value="UniProtKB-SubCell"/>
</dbReference>
<evidence type="ECO:0000256" key="1">
    <source>
        <dbReference type="ARBA" id="ARBA00004123"/>
    </source>
</evidence>
<feature type="transmembrane region" description="Helical" evidence="6">
    <location>
        <begin position="390"/>
        <end position="412"/>
    </location>
</feature>
<keyword evidence="3" id="KW-0238">DNA-binding</keyword>
<evidence type="ECO:0000313" key="8">
    <source>
        <dbReference type="Proteomes" id="UP000054821"/>
    </source>
</evidence>
<evidence type="ECO:0008006" key="9">
    <source>
        <dbReference type="Google" id="ProtNLM"/>
    </source>
</evidence>
<comment type="caution">
    <text evidence="7">The sequence shown here is derived from an EMBL/GenBank/DDBJ whole genome shotgun (WGS) entry which is preliminary data.</text>
</comment>
<evidence type="ECO:0000256" key="2">
    <source>
        <dbReference type="ARBA" id="ARBA00023015"/>
    </source>
</evidence>
<feature type="non-terminal residue" evidence="7">
    <location>
        <position position="1"/>
    </location>
</feature>
<evidence type="ECO:0000256" key="4">
    <source>
        <dbReference type="ARBA" id="ARBA00023163"/>
    </source>
</evidence>
<protein>
    <recommendedName>
        <fullName evidence="9">Transcription factor domain-containing protein</fullName>
    </recommendedName>
</protein>